<dbReference type="AlphaFoldDB" id="A0A291C1M9"/>
<protein>
    <submittedName>
        <fullName evidence="6">Conotoxin</fullName>
    </submittedName>
</protein>
<feature type="chain" id="PRO_5012425774" evidence="5">
    <location>
        <begin position="22"/>
        <end position="63"/>
    </location>
</feature>
<proteinExistence type="evidence at transcript level"/>
<keyword evidence="4" id="KW-0800">Toxin</keyword>
<comment type="subcellular location">
    <subcellularLocation>
        <location evidence="1">Secreted</location>
    </subcellularLocation>
</comment>
<accession>A0A291C1M9</accession>
<comment type="similarity">
    <text evidence="2">Belongs to the conotoxin A superfamily.</text>
</comment>
<sequence>MRCLAFLVVTLLLFTAMATTGASNRVNAAANGKASDLISLAVRNGCCKYPPCRWNNPQLCRPS</sequence>
<evidence type="ECO:0000256" key="2">
    <source>
        <dbReference type="ARBA" id="ARBA00006077"/>
    </source>
</evidence>
<name>A0A291C1M9_9COND</name>
<dbReference type="GO" id="GO:0005576">
    <property type="term" value="C:extracellular region"/>
    <property type="evidence" value="ECO:0007669"/>
    <property type="project" value="UniProtKB-SubCell"/>
</dbReference>
<keyword evidence="3" id="KW-0964">Secreted</keyword>
<dbReference type="Pfam" id="PF07365">
    <property type="entry name" value="Toxin_8"/>
    <property type="match status" value="1"/>
</dbReference>
<keyword evidence="5" id="KW-0732">Signal</keyword>
<organism evidence="6">
    <name type="scientific">Conus andremenezi</name>
    <dbReference type="NCBI Taxonomy" id="1077466"/>
    <lineage>
        <taxon>Eukaryota</taxon>
        <taxon>Metazoa</taxon>
        <taxon>Spiralia</taxon>
        <taxon>Lophotrochozoa</taxon>
        <taxon>Mollusca</taxon>
        <taxon>Gastropoda</taxon>
        <taxon>Caenogastropoda</taxon>
        <taxon>Neogastropoda</taxon>
        <taxon>Conoidea</taxon>
        <taxon>Conidae</taxon>
        <taxon>Conus</taxon>
        <taxon>Turriconus</taxon>
    </lineage>
</organism>
<dbReference type="InterPro" id="IPR009958">
    <property type="entry name" value="Conotoxin_a-typ"/>
</dbReference>
<evidence type="ECO:0000313" key="6">
    <source>
        <dbReference type="EMBL" id="ATF27377.1"/>
    </source>
</evidence>
<evidence type="ECO:0000256" key="3">
    <source>
        <dbReference type="ARBA" id="ARBA00022525"/>
    </source>
</evidence>
<feature type="signal peptide" evidence="5">
    <location>
        <begin position="1"/>
        <end position="21"/>
    </location>
</feature>
<reference evidence="6" key="2">
    <citation type="submission" date="2017-07" db="EMBL/GenBank/DDBJ databases">
        <authorList>
            <person name="Sun Z.S."/>
            <person name="Albrecht U."/>
            <person name="Echele G."/>
            <person name="Lee C.C."/>
        </authorList>
    </citation>
    <scope>NUCLEOTIDE SEQUENCE</scope>
    <source>
        <strain evidence="6">A2_Amz1.2</strain>
    </source>
</reference>
<reference evidence="6" key="1">
    <citation type="journal article" date="2017" name="Genome Biol. Evol.">
        <title>Divergence of the Venom Exogene Repertoire in Two Sister Species of Turriconus.</title>
        <authorList>
            <person name="Li Q."/>
            <person name="Barghi N."/>
            <person name="Lu A."/>
            <person name="Fedosov A.E."/>
            <person name="Bandyopadhyay P.K."/>
            <person name="Lluisma A.O."/>
            <person name="Concepcion G.P."/>
            <person name="Yandell M."/>
            <person name="Olivera B.M."/>
            <person name="Safavi-Hemami H."/>
        </authorList>
    </citation>
    <scope>NUCLEOTIDE SEQUENCE</scope>
    <source>
        <strain evidence="6">A2_Amz1.2</strain>
    </source>
</reference>
<dbReference type="EMBL" id="MF576543">
    <property type="protein sequence ID" value="ATF27377.1"/>
    <property type="molecule type" value="mRNA"/>
</dbReference>
<evidence type="ECO:0000256" key="5">
    <source>
        <dbReference type="SAM" id="SignalP"/>
    </source>
</evidence>
<dbReference type="GO" id="GO:0030550">
    <property type="term" value="F:acetylcholine receptor inhibitor activity"/>
    <property type="evidence" value="ECO:0007669"/>
    <property type="project" value="InterPro"/>
</dbReference>
<evidence type="ECO:0000256" key="4">
    <source>
        <dbReference type="ARBA" id="ARBA00022656"/>
    </source>
</evidence>
<evidence type="ECO:0000256" key="1">
    <source>
        <dbReference type="ARBA" id="ARBA00004613"/>
    </source>
</evidence>
<dbReference type="GO" id="GO:0090729">
    <property type="term" value="F:toxin activity"/>
    <property type="evidence" value="ECO:0007669"/>
    <property type="project" value="UniProtKB-KW"/>
</dbReference>